<dbReference type="PANTHER" id="PTHR13800:SF12">
    <property type="entry name" value="TRANSIENT RECEPTOR POTENTIAL CATION CHANNEL SUBFAMILY M MEMBER-LIKE 2"/>
    <property type="match status" value="1"/>
</dbReference>
<feature type="transmembrane region" description="Helical" evidence="5">
    <location>
        <begin position="189"/>
        <end position="208"/>
    </location>
</feature>
<name>A0A8S3RJA0_MYTED</name>
<reference evidence="8" key="1">
    <citation type="submission" date="2021-03" db="EMBL/GenBank/DDBJ databases">
        <authorList>
            <person name="Bekaert M."/>
        </authorList>
    </citation>
    <scope>NUCLEOTIDE SEQUENCE</scope>
</reference>
<dbReference type="EMBL" id="CAJPWZ010001148">
    <property type="protein sequence ID" value="CAG2209308.1"/>
    <property type="molecule type" value="Genomic_DNA"/>
</dbReference>
<feature type="transmembrane region" description="Helical" evidence="5">
    <location>
        <begin position="373"/>
        <end position="398"/>
    </location>
</feature>
<evidence type="ECO:0000259" key="6">
    <source>
        <dbReference type="Pfam" id="PF00520"/>
    </source>
</evidence>
<dbReference type="Pfam" id="PF00520">
    <property type="entry name" value="Ion_trans"/>
    <property type="match status" value="1"/>
</dbReference>
<dbReference type="GO" id="GO:0005886">
    <property type="term" value="C:plasma membrane"/>
    <property type="evidence" value="ECO:0007669"/>
    <property type="project" value="TreeGrafter"/>
</dbReference>
<dbReference type="Proteomes" id="UP000683360">
    <property type="component" value="Unassembled WGS sequence"/>
</dbReference>
<dbReference type="GO" id="GO:0005261">
    <property type="term" value="F:monoatomic cation channel activity"/>
    <property type="evidence" value="ECO:0007669"/>
    <property type="project" value="TreeGrafter"/>
</dbReference>
<dbReference type="AlphaFoldDB" id="A0A8S3RJA0"/>
<dbReference type="PANTHER" id="PTHR13800">
    <property type="entry name" value="TRANSIENT RECEPTOR POTENTIAL CATION CHANNEL, SUBFAMILY M, MEMBER 6"/>
    <property type="match status" value="1"/>
</dbReference>
<evidence type="ECO:0000256" key="2">
    <source>
        <dbReference type="ARBA" id="ARBA00022692"/>
    </source>
</evidence>
<keyword evidence="4 5" id="KW-0472">Membrane</keyword>
<dbReference type="GO" id="GO:0030001">
    <property type="term" value="P:metal ion transport"/>
    <property type="evidence" value="ECO:0007669"/>
    <property type="project" value="TreeGrafter"/>
</dbReference>
<evidence type="ECO:0008006" key="10">
    <source>
        <dbReference type="Google" id="ProtNLM"/>
    </source>
</evidence>
<keyword evidence="2 5" id="KW-0812">Transmembrane</keyword>
<dbReference type="Pfam" id="PF25508">
    <property type="entry name" value="TRPM2"/>
    <property type="match status" value="1"/>
</dbReference>
<organism evidence="8 9">
    <name type="scientific">Mytilus edulis</name>
    <name type="common">Blue mussel</name>
    <dbReference type="NCBI Taxonomy" id="6550"/>
    <lineage>
        <taxon>Eukaryota</taxon>
        <taxon>Metazoa</taxon>
        <taxon>Spiralia</taxon>
        <taxon>Lophotrochozoa</taxon>
        <taxon>Mollusca</taxon>
        <taxon>Bivalvia</taxon>
        <taxon>Autobranchia</taxon>
        <taxon>Pteriomorphia</taxon>
        <taxon>Mytilida</taxon>
        <taxon>Mytiloidea</taxon>
        <taxon>Mytilidae</taxon>
        <taxon>Mytilinae</taxon>
        <taxon>Mytilus</taxon>
    </lineage>
</organism>
<dbReference type="InterPro" id="IPR057366">
    <property type="entry name" value="TRPM-like"/>
</dbReference>
<feature type="transmembrane region" description="Helical" evidence="5">
    <location>
        <begin position="284"/>
        <end position="304"/>
    </location>
</feature>
<keyword evidence="3 5" id="KW-1133">Transmembrane helix</keyword>
<feature type="domain" description="Ion transport" evidence="6">
    <location>
        <begin position="275"/>
        <end position="409"/>
    </location>
</feature>
<evidence type="ECO:0000256" key="1">
    <source>
        <dbReference type="ARBA" id="ARBA00004141"/>
    </source>
</evidence>
<accession>A0A8S3RJA0</accession>
<evidence type="ECO:0000256" key="5">
    <source>
        <dbReference type="SAM" id="Phobius"/>
    </source>
</evidence>
<dbReference type="InterPro" id="IPR005821">
    <property type="entry name" value="Ion_trans_dom"/>
</dbReference>
<dbReference type="InterPro" id="IPR050927">
    <property type="entry name" value="TRPM"/>
</dbReference>
<evidence type="ECO:0000256" key="3">
    <source>
        <dbReference type="ARBA" id="ARBA00022989"/>
    </source>
</evidence>
<sequence length="482" mass="56607">MIGGRQICQELLGYRRENSLNRKEKWSAYQDLLIWAIFVNRPKLATLFWMKCKQPLLCALLASSVYKKMAASATDLATKSDMIAESRLFAERALDLQARLYDDDPELAMDLVMTEQIVWDISISPMQCAYEHDMLDVLAQTCPQRRLNKIWYSGISSSLGGCLKAWCCCCKKCSTYEGPKVFVAPLTRFLIHYVFFFGVLVCYSAFLLQMDVFQGIVSFDVNEIVVYVYLVGDIFEEYRNAFRKNACTSCVPKMCRCRHENTPRHSCWKLGPKIIMIKEMLKDLFRFIGILFVFMVGVGVLYHANMYPAHKDMWSSVDWKYWRIWKIIYIPYWQIYGESMLEEFEENKDTSCTKIQSVWENTPSIERCNEYDWILVVITALYMLMSNLLLVNLLIAVFSYRFERVQENSEKLWRYLRYEVIMDYRTRIPAPLNLVIRPIFFVVSKCCFKCVDKEDAKVARKRKLDKINALQSLNAIKCVYNF</sequence>
<evidence type="ECO:0000313" key="8">
    <source>
        <dbReference type="EMBL" id="CAG2209308.1"/>
    </source>
</evidence>
<evidence type="ECO:0000259" key="7">
    <source>
        <dbReference type="Pfam" id="PF25508"/>
    </source>
</evidence>
<keyword evidence="9" id="KW-1185">Reference proteome</keyword>
<proteinExistence type="predicted"/>
<comment type="subcellular location">
    <subcellularLocation>
        <location evidence="1">Membrane</location>
        <topology evidence="1">Multi-pass membrane protein</topology>
    </subcellularLocation>
</comment>
<comment type="caution">
    <text evidence="8">The sequence shown here is derived from an EMBL/GenBank/DDBJ whole genome shotgun (WGS) entry which is preliminary data.</text>
</comment>
<evidence type="ECO:0000256" key="4">
    <source>
        <dbReference type="ARBA" id="ARBA00023136"/>
    </source>
</evidence>
<evidence type="ECO:0000313" key="9">
    <source>
        <dbReference type="Proteomes" id="UP000683360"/>
    </source>
</evidence>
<dbReference type="OrthoDB" id="9994106at2759"/>
<gene>
    <name evidence="8" type="ORF">MEDL_23440</name>
</gene>
<protein>
    <recommendedName>
        <fullName evidence="10">Ion transport domain-containing protein</fullName>
    </recommendedName>
</protein>
<feature type="domain" description="TRPM-like" evidence="7">
    <location>
        <begin position="18"/>
        <end position="132"/>
    </location>
</feature>